<reference evidence="2" key="1">
    <citation type="journal article" date="2015" name="Nature">
        <title>Complex archaea that bridge the gap between prokaryotes and eukaryotes.</title>
        <authorList>
            <person name="Spang A."/>
            <person name="Saw J.H."/>
            <person name="Jorgensen S.L."/>
            <person name="Zaremba-Niedzwiedzka K."/>
            <person name="Martijn J."/>
            <person name="Lind A.E."/>
            <person name="van Eijk R."/>
            <person name="Schleper C."/>
            <person name="Guy L."/>
            <person name="Ettema T.J."/>
        </authorList>
    </citation>
    <scope>NUCLEOTIDE SEQUENCE</scope>
</reference>
<proteinExistence type="predicted"/>
<comment type="caution">
    <text evidence="2">The sequence shown here is derived from an EMBL/GenBank/DDBJ whole genome shotgun (WGS) entry which is preliminary data.</text>
</comment>
<dbReference type="AlphaFoldDB" id="A0A0F8ZSV6"/>
<evidence type="ECO:0000256" key="1">
    <source>
        <dbReference type="SAM" id="MobiDB-lite"/>
    </source>
</evidence>
<name>A0A0F8ZSV6_9ZZZZ</name>
<feature type="compositionally biased region" description="Basic and acidic residues" evidence="1">
    <location>
        <begin position="11"/>
        <end position="24"/>
    </location>
</feature>
<accession>A0A0F8ZSV6</accession>
<protein>
    <submittedName>
        <fullName evidence="2">Uncharacterized protein</fullName>
    </submittedName>
</protein>
<gene>
    <name evidence="2" type="ORF">LCGC14_2736890</name>
</gene>
<sequence length="24" mass="2711">ILIEQANDAMDAAKRLPEREEVKA</sequence>
<feature type="region of interest" description="Disordered" evidence="1">
    <location>
        <begin position="1"/>
        <end position="24"/>
    </location>
</feature>
<evidence type="ECO:0000313" key="2">
    <source>
        <dbReference type="EMBL" id="KKK89065.1"/>
    </source>
</evidence>
<organism evidence="2">
    <name type="scientific">marine sediment metagenome</name>
    <dbReference type="NCBI Taxonomy" id="412755"/>
    <lineage>
        <taxon>unclassified sequences</taxon>
        <taxon>metagenomes</taxon>
        <taxon>ecological metagenomes</taxon>
    </lineage>
</organism>
<feature type="non-terminal residue" evidence="2">
    <location>
        <position position="1"/>
    </location>
</feature>
<dbReference type="EMBL" id="LAZR01049685">
    <property type="protein sequence ID" value="KKK89065.1"/>
    <property type="molecule type" value="Genomic_DNA"/>
</dbReference>